<dbReference type="InterPro" id="IPR036875">
    <property type="entry name" value="Znf_CCHC_sf"/>
</dbReference>
<feature type="domain" description="CCHC-type" evidence="3">
    <location>
        <begin position="242"/>
        <end position="257"/>
    </location>
</feature>
<dbReference type="Proteomes" id="UP000717996">
    <property type="component" value="Unassembled WGS sequence"/>
</dbReference>
<feature type="compositionally biased region" description="Polar residues" evidence="2">
    <location>
        <begin position="354"/>
        <end position="363"/>
    </location>
</feature>
<feature type="compositionally biased region" description="Acidic residues" evidence="2">
    <location>
        <begin position="367"/>
        <end position="377"/>
    </location>
</feature>
<feature type="compositionally biased region" description="Low complexity" evidence="2">
    <location>
        <begin position="302"/>
        <end position="326"/>
    </location>
</feature>
<dbReference type="InterPro" id="IPR043502">
    <property type="entry name" value="DNA/RNA_pol_sf"/>
</dbReference>
<dbReference type="EMBL" id="JAANIT010001264">
    <property type="protein sequence ID" value="KAG1541254.1"/>
    <property type="molecule type" value="Genomic_DNA"/>
</dbReference>
<dbReference type="PANTHER" id="PTHR19446">
    <property type="entry name" value="REVERSE TRANSCRIPTASES"/>
    <property type="match status" value="1"/>
</dbReference>
<keyword evidence="1" id="KW-0863">Zinc-finger</keyword>
<dbReference type="PROSITE" id="PS50158">
    <property type="entry name" value="ZF_CCHC"/>
    <property type="match status" value="2"/>
</dbReference>
<feature type="domain" description="Reverse transcriptase" evidence="4">
    <location>
        <begin position="865"/>
        <end position="1156"/>
    </location>
</feature>
<feature type="compositionally biased region" description="Low complexity" evidence="2">
    <location>
        <begin position="1"/>
        <end position="16"/>
    </location>
</feature>
<evidence type="ECO:0000256" key="2">
    <source>
        <dbReference type="SAM" id="MobiDB-lite"/>
    </source>
</evidence>
<dbReference type="InterPro" id="IPR026960">
    <property type="entry name" value="RVT-Znf"/>
</dbReference>
<dbReference type="SUPFAM" id="SSF56219">
    <property type="entry name" value="DNase I-like"/>
    <property type="match status" value="1"/>
</dbReference>
<dbReference type="InterPro" id="IPR036691">
    <property type="entry name" value="Endo/exonu/phosph_ase_sf"/>
</dbReference>
<accession>A0A9P6Y7Y8</accession>
<gene>
    <name evidence="5" type="ORF">G6F51_008006</name>
</gene>
<organism evidence="5 6">
    <name type="scientific">Rhizopus oryzae</name>
    <name type="common">Mucormycosis agent</name>
    <name type="synonym">Rhizopus arrhizus var. delemar</name>
    <dbReference type="NCBI Taxonomy" id="64495"/>
    <lineage>
        <taxon>Eukaryota</taxon>
        <taxon>Fungi</taxon>
        <taxon>Fungi incertae sedis</taxon>
        <taxon>Mucoromycota</taxon>
        <taxon>Mucoromycotina</taxon>
        <taxon>Mucoromycetes</taxon>
        <taxon>Mucorales</taxon>
        <taxon>Mucorineae</taxon>
        <taxon>Rhizopodaceae</taxon>
        <taxon>Rhizopus</taxon>
    </lineage>
</organism>
<feature type="region of interest" description="Disordered" evidence="2">
    <location>
        <begin position="354"/>
        <end position="438"/>
    </location>
</feature>
<dbReference type="CDD" id="cd01650">
    <property type="entry name" value="RT_nLTR_like"/>
    <property type="match status" value="1"/>
</dbReference>
<keyword evidence="1" id="KW-0862">Zinc</keyword>
<keyword evidence="1" id="KW-0479">Metal-binding</keyword>
<dbReference type="SUPFAM" id="SSF56672">
    <property type="entry name" value="DNA/RNA polymerases"/>
    <property type="match status" value="1"/>
</dbReference>
<dbReference type="Pfam" id="PF00078">
    <property type="entry name" value="RVT_1"/>
    <property type="match status" value="1"/>
</dbReference>
<feature type="compositionally biased region" description="Acidic residues" evidence="2">
    <location>
        <begin position="383"/>
        <end position="392"/>
    </location>
</feature>
<dbReference type="OrthoDB" id="2265525at2759"/>
<dbReference type="GO" id="GO:0008270">
    <property type="term" value="F:zinc ion binding"/>
    <property type="evidence" value="ECO:0007669"/>
    <property type="project" value="UniProtKB-KW"/>
</dbReference>
<evidence type="ECO:0000256" key="1">
    <source>
        <dbReference type="PROSITE-ProRule" id="PRU00047"/>
    </source>
</evidence>
<feature type="region of interest" description="Disordered" evidence="2">
    <location>
        <begin position="290"/>
        <end position="327"/>
    </location>
</feature>
<reference evidence="5" key="1">
    <citation type="journal article" date="2020" name="Microb. Genom.">
        <title>Genetic diversity of clinical and environmental Mucorales isolates obtained from an investigation of mucormycosis cases among solid organ transplant recipients.</title>
        <authorList>
            <person name="Nguyen M.H."/>
            <person name="Kaul D."/>
            <person name="Muto C."/>
            <person name="Cheng S.J."/>
            <person name="Richter R.A."/>
            <person name="Bruno V.M."/>
            <person name="Liu G."/>
            <person name="Beyhan S."/>
            <person name="Sundermann A.J."/>
            <person name="Mounaud S."/>
            <person name="Pasculle A.W."/>
            <person name="Nierman W.C."/>
            <person name="Driscoll E."/>
            <person name="Cumbie R."/>
            <person name="Clancy C.J."/>
            <person name="Dupont C.L."/>
        </authorList>
    </citation>
    <scope>NUCLEOTIDE SEQUENCE</scope>
    <source>
        <strain evidence="5">GL16</strain>
    </source>
</reference>
<evidence type="ECO:0000313" key="5">
    <source>
        <dbReference type="EMBL" id="KAG1541254.1"/>
    </source>
</evidence>
<dbReference type="InterPro" id="IPR001878">
    <property type="entry name" value="Znf_CCHC"/>
</dbReference>
<feature type="compositionally biased region" description="Polar residues" evidence="2">
    <location>
        <begin position="414"/>
        <end position="438"/>
    </location>
</feature>
<proteinExistence type="predicted"/>
<dbReference type="PROSITE" id="PS50878">
    <property type="entry name" value="RT_POL"/>
    <property type="match status" value="1"/>
</dbReference>
<dbReference type="GO" id="GO:0003676">
    <property type="term" value="F:nucleic acid binding"/>
    <property type="evidence" value="ECO:0007669"/>
    <property type="project" value="InterPro"/>
</dbReference>
<dbReference type="Gene3D" id="4.10.60.10">
    <property type="entry name" value="Zinc finger, CCHC-type"/>
    <property type="match status" value="1"/>
</dbReference>
<evidence type="ECO:0000259" key="4">
    <source>
        <dbReference type="PROSITE" id="PS50878"/>
    </source>
</evidence>
<comment type="caution">
    <text evidence="5">The sequence shown here is derived from an EMBL/GenBank/DDBJ whole genome shotgun (WGS) entry which is preliminary data.</text>
</comment>
<dbReference type="InterPro" id="IPR000477">
    <property type="entry name" value="RT_dom"/>
</dbReference>
<dbReference type="SMART" id="SM00343">
    <property type="entry name" value="ZnF_C2HC"/>
    <property type="match status" value="2"/>
</dbReference>
<protein>
    <submittedName>
        <fullName evidence="5">Uncharacterized protein</fullName>
    </submittedName>
</protein>
<sequence>MLHGQTTNQNSPSPSSTRHEPPASTRTTTSAELWRTFTAHARGFRGANLTVFENVEAKAAVRDRNQDQLWVQSNEMNSAVFDLKQLSVLPADFYEALANQYPSAIGAVPVRQGAINGVIIAFDSAESRTATCSVGIAVGVFTVIGTSTLPPTSSIYRVLLEKLPLMRPDSLTPLLTEALSRYGTVLHVGLYRDPVSRLFFGKGYALIDTAPEDRTVLPLSHEIDLTSQRLIYASWRGMAPHCFYCHKPGHTKGNCPRLSQQRIKTCYSCGDPSHLIRECPKRNTATVVEKRTRYDDPLPTVPASSSSLTLGSSSTQSSSSPTPILSAVSKSVHQSDIESSKMTASVQKNIVRTRSKASTTITTAVIPEEDDDADDPDYAPSDDQSESDESEHDSDVMSIDSQERQDIEDDARLLQSSSTPGATPQSDGEAAHSSSTPLQETHADTFAFHSQFELCLQTYSATWTRHCGLISFNRQLAIEPRWSSVDGRLLVAQVTDASGAYDPLLIYVLYAPAHHTDRPAFFHSLKSTLHFDDVPPQRTVLLGDFNHNIHLPMTHQLLQPWKEWLHSFWHDTFLSDSNQHCLPTFGTISTIDFILVTSDMQHLTTYPRLTYVKGCDHSALTICLTMGSVKVGPGIWRCNPFLMGNRKFRSELTAFCSSAERHLPAGNAPQRWDHFKVILKSFIQSFSNKQQATRRHIVNSLQRRRQRLMHRTIDPSTSAAIAALEAELDKQYQDSASILALRSGYKWRELGERSNAYFYKCLKDRQQQQAISELVADDGTILSMPEELTNCAKGFYSKLYSTEQVSPQATDFLLSQLPDTVRLDDSQQTLLLTDSPGIDGLPYEILRFLFQQPFCRRLFCDVLNTALTEHFFPATWQRSVVTLLPKKGDRRHLKNWRPISLICADAKVFTRFLANRLGGIVPNLLIPYQTGFLAERFIADNGLVTRLTMDIARRYRLPGIALLLDQEKAYDRVHSTYLRACLLQFGFPTQFVDCITSLFFNTSLCVKVNGFLSTAFAQERGLRQGDPLSPFLFNLALEPLLRAIHTCPLLPGFLFDDPAFSQMPRPTGRPPVLKLLAYADDVLVFLKDPIELTFLLALINAYELASNAKLNLDKTIAVSLSGHSQPLWRRCLQHRGITHWHDSNSHVAAIYLGFPLTSSSVQLTTFLDKVLGSIRLIVLRLASRRLSVQGRGLIANTLILSRVWHSLRVLAVPAYFLDKIRSIVDKFINSKSFPKVSYDTCRRPRKEGGLAVLDPATQLHALQLRWLRPLAQPDTESNYNHSFALQALRYCLCSFSSSSSPVLPLVFAELRSPDIRAMDCCKLLFRVMDMLDFSVNWEALNISLVLEIPVLRIYLSLPTFNGRGRRTNWGQLRMKDVFEYNPIHNCLRRRPHLSSTRFKHRVSRFYSLLADGQSPVHSSIEAFFTPQNLRTDSQLQYTLYRLPQPNFKDMLTVELPGAMDFDHITLKLFRTSKLLPIDALLAHYPRSSATAWRKFWSSSFPHQAHTVLWRYYHRKLPTRQRLHQICPDRHLDPFCLLCGGVEDDEHFLWSCPTARLTYDSLALGSSTDIQVLSGLRVDGHTIIACTVWAIWRCHWRFVFDGRTFWPDEAAARATQAIKRIHDENFYRESQKSLRAD</sequence>
<evidence type="ECO:0000313" key="6">
    <source>
        <dbReference type="Proteomes" id="UP000717996"/>
    </source>
</evidence>
<name>A0A9P6Y7Y8_RHIOR</name>
<feature type="domain" description="CCHC-type" evidence="3">
    <location>
        <begin position="266"/>
        <end position="281"/>
    </location>
</feature>
<dbReference type="Pfam" id="PF13966">
    <property type="entry name" value="zf-RVT"/>
    <property type="match status" value="1"/>
</dbReference>
<evidence type="ECO:0000259" key="3">
    <source>
        <dbReference type="PROSITE" id="PS50158"/>
    </source>
</evidence>
<feature type="region of interest" description="Disordered" evidence="2">
    <location>
        <begin position="1"/>
        <end position="30"/>
    </location>
</feature>
<dbReference type="Gene3D" id="3.60.10.10">
    <property type="entry name" value="Endonuclease/exonuclease/phosphatase"/>
    <property type="match status" value="1"/>
</dbReference>
<dbReference type="SUPFAM" id="SSF57756">
    <property type="entry name" value="Retrovirus zinc finger-like domains"/>
    <property type="match status" value="1"/>
</dbReference>